<keyword evidence="1" id="KW-0732">Signal</keyword>
<reference evidence="2 3" key="1">
    <citation type="submission" date="2019-12" db="EMBL/GenBank/DDBJ databases">
        <title>Deinococcus sp. HMF7620 Genome sequencing and assembly.</title>
        <authorList>
            <person name="Kang H."/>
            <person name="Kim H."/>
            <person name="Joh K."/>
        </authorList>
    </citation>
    <scope>NUCLEOTIDE SEQUENCE [LARGE SCALE GENOMIC DNA]</scope>
    <source>
        <strain evidence="2 3">HMF7620</strain>
    </source>
</reference>
<sequence length="160" mass="17192">MTRFHRSLRAAALLGAALGGGVLAAATLKSFSMDAENASGSEKYVITGKAPGTYEADTFFKRLEDDDRDVTMKFRVASTLVTYDVAAPRKVLRSVKTSTRQLLVLDTQGNSSFSERYHLGMSVAAKGVPGRFVFCEASADTLAPMTEAIAICDSLTVKKK</sequence>
<comment type="caution">
    <text evidence="2">The sequence shown here is derived from an EMBL/GenBank/DDBJ whole genome shotgun (WGS) entry which is preliminary data.</text>
</comment>
<accession>A0A7C9M826</accession>
<evidence type="ECO:0000256" key="1">
    <source>
        <dbReference type="SAM" id="SignalP"/>
    </source>
</evidence>
<keyword evidence="3" id="KW-1185">Reference proteome</keyword>
<evidence type="ECO:0000313" key="3">
    <source>
        <dbReference type="Proteomes" id="UP000483286"/>
    </source>
</evidence>
<protein>
    <submittedName>
        <fullName evidence="2">Uncharacterized protein</fullName>
    </submittedName>
</protein>
<dbReference type="EMBL" id="WQLB01000007">
    <property type="protein sequence ID" value="MVN86579.1"/>
    <property type="molecule type" value="Genomic_DNA"/>
</dbReference>
<gene>
    <name evidence="2" type="ORF">GO986_07350</name>
</gene>
<proteinExistence type="predicted"/>
<evidence type="ECO:0000313" key="2">
    <source>
        <dbReference type="EMBL" id="MVN86579.1"/>
    </source>
</evidence>
<dbReference type="Proteomes" id="UP000483286">
    <property type="component" value="Unassembled WGS sequence"/>
</dbReference>
<dbReference type="AlphaFoldDB" id="A0A7C9M826"/>
<organism evidence="2 3">
    <name type="scientific">Deinococcus arboris</name>
    <dbReference type="NCBI Taxonomy" id="2682977"/>
    <lineage>
        <taxon>Bacteria</taxon>
        <taxon>Thermotogati</taxon>
        <taxon>Deinococcota</taxon>
        <taxon>Deinococci</taxon>
        <taxon>Deinococcales</taxon>
        <taxon>Deinococcaceae</taxon>
        <taxon>Deinococcus</taxon>
    </lineage>
</organism>
<dbReference type="RefSeq" id="WP_157458628.1">
    <property type="nucleotide sequence ID" value="NZ_WQLB01000007.1"/>
</dbReference>
<name>A0A7C9M826_9DEIO</name>
<feature type="signal peptide" evidence="1">
    <location>
        <begin position="1"/>
        <end position="24"/>
    </location>
</feature>
<feature type="chain" id="PRO_5028814170" evidence="1">
    <location>
        <begin position="25"/>
        <end position="160"/>
    </location>
</feature>